<dbReference type="EMBL" id="JARJCM010000004">
    <property type="protein sequence ID" value="KAJ7045945.1"/>
    <property type="molecule type" value="Genomic_DNA"/>
</dbReference>
<feature type="signal peptide" evidence="3">
    <location>
        <begin position="1"/>
        <end position="21"/>
    </location>
</feature>
<dbReference type="PANTHER" id="PTHR13878">
    <property type="entry name" value="GULONOLACTONE OXIDASE"/>
    <property type="match status" value="1"/>
</dbReference>
<dbReference type="Proteomes" id="UP001218188">
    <property type="component" value="Unassembled WGS sequence"/>
</dbReference>
<keyword evidence="2" id="KW-0560">Oxidoreductase</keyword>
<proteinExistence type="inferred from homology"/>
<dbReference type="InterPro" id="IPR050432">
    <property type="entry name" value="FAD-linked_Oxidoreductases_BP"/>
</dbReference>
<evidence type="ECO:0000256" key="1">
    <source>
        <dbReference type="ARBA" id="ARBA00005466"/>
    </source>
</evidence>
<feature type="domain" description="FAD-binding PCMH-type" evidence="4">
    <location>
        <begin position="125"/>
        <end position="308"/>
    </location>
</feature>
<dbReference type="InterPro" id="IPR016169">
    <property type="entry name" value="FAD-bd_PCMH_sub2"/>
</dbReference>
<name>A0AAD6TII8_9AGAR</name>
<evidence type="ECO:0000259" key="4">
    <source>
        <dbReference type="PROSITE" id="PS51387"/>
    </source>
</evidence>
<dbReference type="PROSITE" id="PS51387">
    <property type="entry name" value="FAD_PCMH"/>
    <property type="match status" value="1"/>
</dbReference>
<dbReference type="PANTHER" id="PTHR13878:SF91">
    <property type="entry name" value="FAD BINDING DOMAIN PROTEIN (AFU_ORTHOLOGUE AFUA_6G12070)-RELATED"/>
    <property type="match status" value="1"/>
</dbReference>
<dbReference type="InterPro" id="IPR036318">
    <property type="entry name" value="FAD-bd_PCMH-like_sf"/>
</dbReference>
<comment type="similarity">
    <text evidence="1">Belongs to the oxygen-dependent FAD-linked oxidoreductase family.</text>
</comment>
<keyword evidence="6" id="KW-1185">Reference proteome</keyword>
<dbReference type="InterPro" id="IPR006094">
    <property type="entry name" value="Oxid_FAD_bind_N"/>
</dbReference>
<evidence type="ECO:0000256" key="2">
    <source>
        <dbReference type="ARBA" id="ARBA00023002"/>
    </source>
</evidence>
<accession>A0AAD6TII8</accession>
<organism evidence="5 6">
    <name type="scientific">Mycena alexandri</name>
    <dbReference type="NCBI Taxonomy" id="1745969"/>
    <lineage>
        <taxon>Eukaryota</taxon>
        <taxon>Fungi</taxon>
        <taxon>Dikarya</taxon>
        <taxon>Basidiomycota</taxon>
        <taxon>Agaricomycotina</taxon>
        <taxon>Agaricomycetes</taxon>
        <taxon>Agaricomycetidae</taxon>
        <taxon>Agaricales</taxon>
        <taxon>Marasmiineae</taxon>
        <taxon>Mycenaceae</taxon>
        <taxon>Mycena</taxon>
    </lineage>
</organism>
<dbReference type="AlphaFoldDB" id="A0AAD6TII8"/>
<evidence type="ECO:0000256" key="3">
    <source>
        <dbReference type="SAM" id="SignalP"/>
    </source>
</evidence>
<dbReference type="GO" id="GO:0071949">
    <property type="term" value="F:FAD binding"/>
    <property type="evidence" value="ECO:0007669"/>
    <property type="project" value="InterPro"/>
</dbReference>
<dbReference type="SUPFAM" id="SSF56176">
    <property type="entry name" value="FAD-binding/transporter-associated domain-like"/>
    <property type="match status" value="1"/>
</dbReference>
<comment type="caution">
    <text evidence="5">The sequence shown here is derived from an EMBL/GenBank/DDBJ whole genome shotgun (WGS) entry which is preliminary data.</text>
</comment>
<gene>
    <name evidence="5" type="ORF">C8F04DRAFT_1026070</name>
</gene>
<dbReference type="InterPro" id="IPR012951">
    <property type="entry name" value="BBE"/>
</dbReference>
<protein>
    <submittedName>
        <fullName evidence="5">FAD-binding domain-containing protein</fullName>
    </submittedName>
</protein>
<dbReference type="InterPro" id="IPR016166">
    <property type="entry name" value="FAD-bd_PCMH"/>
</dbReference>
<keyword evidence="3" id="KW-0732">Signal</keyword>
<feature type="chain" id="PRO_5042053462" evidence="3">
    <location>
        <begin position="22"/>
        <end position="573"/>
    </location>
</feature>
<sequence>MVFAVLFSSLLLASYPVFTNAYPQRGACTRADWDALNQTVNGRLFAAVPLARSCFQASPLDGAYDAATCQEVQSDYLNPITRSGTFAGYMATQSETCSTTGAQCFLDWQNVTDTAAFDPPQSCQQGSISPHYIDVKTVSDVQAAFLFSNRTGVPLVIKNTGHDCKGRSSSPNSLGLWSHNLKSTSFSASFTPHGCSADTIFAAATIGAGVQTADLYAWANTQSITLPGGACSTVGIVGGYLQGGGHSWLSNIYGLAVDRVLEYEIVTPTGQHLFANACQNTDLFFALRGGGGGTFGFVLAATMKALPQVSYTTVEVDYTSNSTTLPIFISFLISNGVKWATDGWSGQIRPGAKLVMTAVNTTEDAATSYMSDLRTVAAQIGGTFTVSTTPSYLAYYDKYIVPDALNELDGIPQTVGSRLISADALSANPGELLNALVNITVNSAASFIFANAPFNFKQDASLGPPSVTPAWRNSVWHVIAGTGWTYNTPAASQSYLYNTITSSIEPLRAITPSGGAYQNEADLHEPNPSDAFWGENYARLAQIKHKYDPQHLLDCWNCVGWKGASDPLYSCYL</sequence>
<dbReference type="GO" id="GO:0016491">
    <property type="term" value="F:oxidoreductase activity"/>
    <property type="evidence" value="ECO:0007669"/>
    <property type="project" value="UniProtKB-KW"/>
</dbReference>
<dbReference type="Gene3D" id="3.30.465.10">
    <property type="match status" value="2"/>
</dbReference>
<dbReference type="Pfam" id="PF08031">
    <property type="entry name" value="BBE"/>
    <property type="match status" value="1"/>
</dbReference>
<dbReference type="Pfam" id="PF01565">
    <property type="entry name" value="FAD_binding_4"/>
    <property type="match status" value="1"/>
</dbReference>
<evidence type="ECO:0000313" key="5">
    <source>
        <dbReference type="EMBL" id="KAJ7045945.1"/>
    </source>
</evidence>
<reference evidence="5" key="1">
    <citation type="submission" date="2023-03" db="EMBL/GenBank/DDBJ databases">
        <title>Massive genome expansion in bonnet fungi (Mycena s.s.) driven by repeated elements and novel gene families across ecological guilds.</title>
        <authorList>
            <consortium name="Lawrence Berkeley National Laboratory"/>
            <person name="Harder C.B."/>
            <person name="Miyauchi S."/>
            <person name="Viragh M."/>
            <person name="Kuo A."/>
            <person name="Thoen E."/>
            <person name="Andreopoulos B."/>
            <person name="Lu D."/>
            <person name="Skrede I."/>
            <person name="Drula E."/>
            <person name="Henrissat B."/>
            <person name="Morin E."/>
            <person name="Kohler A."/>
            <person name="Barry K."/>
            <person name="LaButti K."/>
            <person name="Morin E."/>
            <person name="Salamov A."/>
            <person name="Lipzen A."/>
            <person name="Mereny Z."/>
            <person name="Hegedus B."/>
            <person name="Baldrian P."/>
            <person name="Stursova M."/>
            <person name="Weitz H."/>
            <person name="Taylor A."/>
            <person name="Grigoriev I.V."/>
            <person name="Nagy L.G."/>
            <person name="Martin F."/>
            <person name="Kauserud H."/>
        </authorList>
    </citation>
    <scope>NUCLEOTIDE SEQUENCE</scope>
    <source>
        <strain evidence="5">CBHHK200</strain>
    </source>
</reference>
<evidence type="ECO:0000313" key="6">
    <source>
        <dbReference type="Proteomes" id="UP001218188"/>
    </source>
</evidence>